<dbReference type="Gene3D" id="1.10.10.60">
    <property type="entry name" value="Homeodomain-like"/>
    <property type="match status" value="1"/>
</dbReference>
<dbReference type="InterPro" id="IPR001647">
    <property type="entry name" value="HTH_TetR"/>
</dbReference>
<keyword evidence="2 4" id="KW-0238">DNA-binding</keyword>
<dbReference type="InterPro" id="IPR009057">
    <property type="entry name" value="Homeodomain-like_sf"/>
</dbReference>
<dbReference type="PANTHER" id="PTHR47506">
    <property type="entry name" value="TRANSCRIPTIONAL REGULATORY PROTEIN"/>
    <property type="match status" value="1"/>
</dbReference>
<evidence type="ECO:0000256" key="3">
    <source>
        <dbReference type="ARBA" id="ARBA00023163"/>
    </source>
</evidence>
<reference evidence="6 7" key="1">
    <citation type="submission" date="2019-02" db="EMBL/GenBank/DDBJ databases">
        <title>Paenibacillus sp. nov., isolated from surface-sterilized tissue of Thalictrum simplex L.</title>
        <authorList>
            <person name="Tuo L."/>
        </authorList>
    </citation>
    <scope>NUCLEOTIDE SEQUENCE [LARGE SCALE GENOMIC DNA]</scope>
    <source>
        <strain evidence="6 7">N2SHLJ1</strain>
    </source>
</reference>
<name>A0A4Q9DQ98_9BACL</name>
<dbReference type="SUPFAM" id="SSF48498">
    <property type="entry name" value="Tetracyclin repressor-like, C-terminal domain"/>
    <property type="match status" value="1"/>
</dbReference>
<dbReference type="PRINTS" id="PR00455">
    <property type="entry name" value="HTHTETR"/>
</dbReference>
<protein>
    <submittedName>
        <fullName evidence="6">TetR/AcrR family transcriptional regulator</fullName>
    </submittedName>
</protein>
<dbReference type="PROSITE" id="PS50977">
    <property type="entry name" value="HTH_TETR_2"/>
    <property type="match status" value="1"/>
</dbReference>
<dbReference type="GO" id="GO:0003677">
    <property type="term" value="F:DNA binding"/>
    <property type="evidence" value="ECO:0007669"/>
    <property type="project" value="UniProtKB-UniRule"/>
</dbReference>
<feature type="DNA-binding region" description="H-T-H motif" evidence="4">
    <location>
        <begin position="26"/>
        <end position="45"/>
    </location>
</feature>
<evidence type="ECO:0000259" key="5">
    <source>
        <dbReference type="PROSITE" id="PS50977"/>
    </source>
</evidence>
<dbReference type="InterPro" id="IPR036271">
    <property type="entry name" value="Tet_transcr_reg_TetR-rel_C_sf"/>
</dbReference>
<accession>A0A4Q9DQ98</accession>
<dbReference type="RefSeq" id="WP_131013929.1">
    <property type="nucleotide sequence ID" value="NZ_SIRE01000009.1"/>
</dbReference>
<keyword evidence="7" id="KW-1185">Reference proteome</keyword>
<gene>
    <name evidence="6" type="ORF">EYB31_13805</name>
</gene>
<dbReference type="Pfam" id="PF00440">
    <property type="entry name" value="TetR_N"/>
    <property type="match status" value="1"/>
</dbReference>
<dbReference type="Proteomes" id="UP000293142">
    <property type="component" value="Unassembled WGS sequence"/>
</dbReference>
<dbReference type="PANTHER" id="PTHR47506:SF6">
    <property type="entry name" value="HTH-TYPE TRANSCRIPTIONAL REPRESSOR NEMR"/>
    <property type="match status" value="1"/>
</dbReference>
<evidence type="ECO:0000313" key="6">
    <source>
        <dbReference type="EMBL" id="TBL78573.1"/>
    </source>
</evidence>
<keyword evidence="1" id="KW-0805">Transcription regulation</keyword>
<dbReference type="SUPFAM" id="SSF46689">
    <property type="entry name" value="Homeodomain-like"/>
    <property type="match status" value="1"/>
</dbReference>
<evidence type="ECO:0000256" key="2">
    <source>
        <dbReference type="ARBA" id="ARBA00023125"/>
    </source>
</evidence>
<organism evidence="6 7">
    <name type="scientific">Paenibacillus thalictri</name>
    <dbReference type="NCBI Taxonomy" id="2527873"/>
    <lineage>
        <taxon>Bacteria</taxon>
        <taxon>Bacillati</taxon>
        <taxon>Bacillota</taxon>
        <taxon>Bacilli</taxon>
        <taxon>Bacillales</taxon>
        <taxon>Paenibacillaceae</taxon>
        <taxon>Paenibacillus</taxon>
    </lineage>
</organism>
<dbReference type="EMBL" id="SIRE01000009">
    <property type="protein sequence ID" value="TBL78573.1"/>
    <property type="molecule type" value="Genomic_DNA"/>
</dbReference>
<comment type="caution">
    <text evidence="6">The sequence shown here is derived from an EMBL/GenBank/DDBJ whole genome shotgun (WGS) entry which is preliminary data.</text>
</comment>
<proteinExistence type="predicted"/>
<dbReference type="AlphaFoldDB" id="A0A4Q9DQ98"/>
<sequence>MDTQTFQMILSTTEQLIKEKGCQKTTLQDIMARTGLSKGAIYHYVKSKDELFGNILKNNMEETNRNFLAAVKEAKSYSVKGPVDAIIGSYANNATGNEILVYLLSQQHNEQIKAILDELHQSTLTQAAEWIRYGQQHGAISAEIDAEALASMFVTFSYGIHMRQLIDKPDQQALLLQQLSGFMTNALKSKIPFEG</sequence>
<evidence type="ECO:0000256" key="4">
    <source>
        <dbReference type="PROSITE-ProRule" id="PRU00335"/>
    </source>
</evidence>
<evidence type="ECO:0000256" key="1">
    <source>
        <dbReference type="ARBA" id="ARBA00023015"/>
    </source>
</evidence>
<dbReference type="Gene3D" id="1.10.357.10">
    <property type="entry name" value="Tetracycline Repressor, domain 2"/>
    <property type="match status" value="1"/>
</dbReference>
<evidence type="ECO:0000313" key="7">
    <source>
        <dbReference type="Proteomes" id="UP000293142"/>
    </source>
</evidence>
<feature type="domain" description="HTH tetR-type" evidence="5">
    <location>
        <begin position="3"/>
        <end position="63"/>
    </location>
</feature>
<keyword evidence="3" id="KW-0804">Transcription</keyword>
<dbReference type="OrthoDB" id="9814703at2"/>